<dbReference type="AlphaFoldDB" id="A0A9W2Z3J6"/>
<protein>
    <submittedName>
        <fullName evidence="2">Uncharacterized protein LOC106074251 isoform X1</fullName>
    </submittedName>
</protein>
<accession>A0A9W2Z3J6</accession>
<gene>
    <name evidence="2" type="primary">LOC106074251</name>
</gene>
<keyword evidence="1" id="KW-1185">Reference proteome</keyword>
<dbReference type="OrthoDB" id="10311509at2759"/>
<dbReference type="GeneID" id="106074251"/>
<sequence length="228" mass="24871">MAYEEEEEVILGQAEDIDVNTPAPTIPLEISLSDLGLKLKSRRPSIMVSQLTQPLRIGQGTSALIDANDHTAQSVVSSAAAPNKITLSSDLIDHVHSDQENKGASTIIQTNAAWTHFEETLNSGPSTGIQEVGYHDLDESSRNDSRLTNKYAENMAEKTGIGTASEGATQAMEQKLLDSSEPQKKIRLCKCKRQIDISCVCGYINICKHCCASCPFCKFKATRTYPHT</sequence>
<evidence type="ECO:0000313" key="1">
    <source>
        <dbReference type="Proteomes" id="UP001165740"/>
    </source>
</evidence>
<dbReference type="RefSeq" id="XP_055869638.1">
    <property type="nucleotide sequence ID" value="XM_056013663.1"/>
</dbReference>
<dbReference type="Proteomes" id="UP001165740">
    <property type="component" value="Chromosome 16"/>
</dbReference>
<name>A0A9W2Z3J6_BIOGL</name>
<proteinExistence type="predicted"/>
<reference evidence="2" key="1">
    <citation type="submission" date="2025-08" db="UniProtKB">
        <authorList>
            <consortium name="RefSeq"/>
        </authorList>
    </citation>
    <scope>IDENTIFICATION</scope>
</reference>
<evidence type="ECO:0000313" key="2">
    <source>
        <dbReference type="RefSeq" id="XP_055869638.1"/>
    </source>
</evidence>
<organism evidence="1 2">
    <name type="scientific">Biomphalaria glabrata</name>
    <name type="common">Bloodfluke planorb</name>
    <name type="synonym">Freshwater snail</name>
    <dbReference type="NCBI Taxonomy" id="6526"/>
    <lineage>
        <taxon>Eukaryota</taxon>
        <taxon>Metazoa</taxon>
        <taxon>Spiralia</taxon>
        <taxon>Lophotrochozoa</taxon>
        <taxon>Mollusca</taxon>
        <taxon>Gastropoda</taxon>
        <taxon>Heterobranchia</taxon>
        <taxon>Euthyneura</taxon>
        <taxon>Panpulmonata</taxon>
        <taxon>Hygrophila</taxon>
        <taxon>Lymnaeoidea</taxon>
        <taxon>Planorbidae</taxon>
        <taxon>Biomphalaria</taxon>
    </lineage>
</organism>